<keyword evidence="2" id="KW-1185">Reference proteome</keyword>
<name>A0ACC2PHB1_9HYME</name>
<gene>
    <name evidence="1" type="ORF">QAD02_018597</name>
</gene>
<reference evidence="1" key="1">
    <citation type="submission" date="2023-04" db="EMBL/GenBank/DDBJ databases">
        <title>A chromosome-level genome assembly of the parasitoid wasp Eretmocerus hayati.</title>
        <authorList>
            <person name="Zhong Y."/>
            <person name="Liu S."/>
            <person name="Liu Y."/>
        </authorList>
    </citation>
    <scope>NUCLEOTIDE SEQUENCE</scope>
    <source>
        <strain evidence="1">ZJU_SS_LIU_2023</strain>
    </source>
</reference>
<comment type="caution">
    <text evidence="1">The sequence shown here is derived from an EMBL/GenBank/DDBJ whole genome shotgun (WGS) entry which is preliminary data.</text>
</comment>
<evidence type="ECO:0000313" key="1">
    <source>
        <dbReference type="EMBL" id="KAJ8682805.1"/>
    </source>
</evidence>
<evidence type="ECO:0000313" key="2">
    <source>
        <dbReference type="Proteomes" id="UP001239111"/>
    </source>
</evidence>
<sequence length="614" mass="71242">MGKNHRHQKQLKSEKAKVKLKSKGSKQLPKGLNITDASFKVKKIVIREQLKQQDESQVLSRRKLNVKDLLTRLQHYNSSVRQDAIKELKEILSEHGFETLNVQLNDLIKGISALALDKEKAIRREALKALNLILSPISKDQLLPFGNILISYLTCAMTHIDQFIMEDSLLFLDILIQHCNNFLASNSQKILVYFLDMISKLHSQAQPGRQLTTNLSLKSTSMKWRIKVLNSLQKFLSAIVQNKRLSRTQALEQSSKIYQVKEENINSAIYTPKCLKVLPINFEKWDHCDESNSCLGTESLQDHIDSLMPLMFESWLEVRPVKQNSANVQSPISEDAASLLQCITSIIQNLIEYMETFEKGHNLTTPSIWFKSKFQNEYIKNLLNDFPYFQHKKNFRTKKSQDLPSNLSVDCLDQNLSLTYIYIWFTTKSSSINEHLDKDACSRVLQFITGTLENWTSQQSSSVSNLMKVLRVLFLDASTIWYKDKISLGNVLKIIIRVYLEQPKKDLQTQLFALMSDIVMDHNLGHLHSEDAFKDFVKSLPVLLRKSFISHNTIQMLNRVVLQYRQWIQKELEENHNLILENAKTIQIIESDDEMNSRLMICNLFYFMDQQIYF</sequence>
<protein>
    <submittedName>
        <fullName evidence="1">Uncharacterized protein</fullName>
    </submittedName>
</protein>
<accession>A0ACC2PHB1</accession>
<dbReference type="EMBL" id="CM056741">
    <property type="protein sequence ID" value="KAJ8682805.1"/>
    <property type="molecule type" value="Genomic_DNA"/>
</dbReference>
<proteinExistence type="predicted"/>
<organism evidence="1 2">
    <name type="scientific">Eretmocerus hayati</name>
    <dbReference type="NCBI Taxonomy" id="131215"/>
    <lineage>
        <taxon>Eukaryota</taxon>
        <taxon>Metazoa</taxon>
        <taxon>Ecdysozoa</taxon>
        <taxon>Arthropoda</taxon>
        <taxon>Hexapoda</taxon>
        <taxon>Insecta</taxon>
        <taxon>Pterygota</taxon>
        <taxon>Neoptera</taxon>
        <taxon>Endopterygota</taxon>
        <taxon>Hymenoptera</taxon>
        <taxon>Apocrita</taxon>
        <taxon>Proctotrupomorpha</taxon>
        <taxon>Chalcidoidea</taxon>
        <taxon>Aphelinidae</taxon>
        <taxon>Aphelininae</taxon>
        <taxon>Eretmocerus</taxon>
    </lineage>
</organism>
<dbReference type="Proteomes" id="UP001239111">
    <property type="component" value="Chromosome 1"/>
</dbReference>